<name>A0A0P6WR26_9CHLR</name>
<dbReference type="Pfam" id="PF12679">
    <property type="entry name" value="ABC2_membrane_2"/>
    <property type="match status" value="1"/>
</dbReference>
<dbReference type="Proteomes" id="UP000050430">
    <property type="component" value="Unassembled WGS sequence"/>
</dbReference>
<feature type="transmembrane region" description="Helical" evidence="1">
    <location>
        <begin position="143"/>
        <end position="171"/>
    </location>
</feature>
<sequence length="259" mass="28856">MTQFIGVFRHEFNMSIRRKGLWIGNAIVIGLFVAAMLSPQKTGPDGSFSGNPPLQETGNMVYMFNMLILLVAGILSSDRLQRDYRLGIRELQSSTAIKPGVYLAGKYFGSVISTLVPFFVTVVFLGLYAVFSGRAPIEVLKWVLLAFITIAIPTFVFVVAFSLVCPLFLPVRVYQILFTGYWFWGNFLNEKVFPTISGTILNSSGIYSLQGFFNGTISRTGEPLHTPIEALLNITVLFICAAIVLYSGYQYIAWQNRKA</sequence>
<keyword evidence="1" id="KW-0472">Membrane</keyword>
<evidence type="ECO:0008006" key="4">
    <source>
        <dbReference type="Google" id="ProtNLM"/>
    </source>
</evidence>
<evidence type="ECO:0000256" key="1">
    <source>
        <dbReference type="SAM" id="Phobius"/>
    </source>
</evidence>
<feature type="transmembrane region" description="Helical" evidence="1">
    <location>
        <begin position="107"/>
        <end position="131"/>
    </location>
</feature>
<dbReference type="STRING" id="229920.ADM99_11605"/>
<feature type="transmembrane region" description="Helical" evidence="1">
    <location>
        <begin position="192"/>
        <end position="210"/>
    </location>
</feature>
<dbReference type="OrthoDB" id="152848at2"/>
<feature type="transmembrane region" description="Helical" evidence="1">
    <location>
        <begin position="59"/>
        <end position="76"/>
    </location>
</feature>
<proteinExistence type="predicted"/>
<dbReference type="EMBL" id="LGCK01000011">
    <property type="protein sequence ID" value="KPL71337.1"/>
    <property type="molecule type" value="Genomic_DNA"/>
</dbReference>
<organism evidence="2 3">
    <name type="scientific">Leptolinea tardivitalis</name>
    <dbReference type="NCBI Taxonomy" id="229920"/>
    <lineage>
        <taxon>Bacteria</taxon>
        <taxon>Bacillati</taxon>
        <taxon>Chloroflexota</taxon>
        <taxon>Anaerolineae</taxon>
        <taxon>Anaerolineales</taxon>
        <taxon>Anaerolineaceae</taxon>
        <taxon>Leptolinea</taxon>
    </lineage>
</organism>
<accession>A0A0P6WR26</accession>
<feature type="transmembrane region" description="Helical" evidence="1">
    <location>
        <begin position="21"/>
        <end position="39"/>
    </location>
</feature>
<keyword evidence="1" id="KW-1133">Transmembrane helix</keyword>
<reference evidence="2 3" key="1">
    <citation type="submission" date="2015-07" db="EMBL/GenBank/DDBJ databases">
        <title>Genome sequence of Leptolinea tardivitalis DSM 16556.</title>
        <authorList>
            <person name="Hemp J."/>
            <person name="Ward L.M."/>
            <person name="Pace L.A."/>
            <person name="Fischer W.W."/>
        </authorList>
    </citation>
    <scope>NUCLEOTIDE SEQUENCE [LARGE SCALE GENOMIC DNA]</scope>
    <source>
        <strain evidence="2 3">YMTK-2</strain>
    </source>
</reference>
<comment type="caution">
    <text evidence="2">The sequence shown here is derived from an EMBL/GenBank/DDBJ whole genome shotgun (WGS) entry which is preliminary data.</text>
</comment>
<evidence type="ECO:0000313" key="2">
    <source>
        <dbReference type="EMBL" id="KPL71337.1"/>
    </source>
</evidence>
<dbReference type="AlphaFoldDB" id="A0A0P6WR26"/>
<dbReference type="GO" id="GO:0005886">
    <property type="term" value="C:plasma membrane"/>
    <property type="evidence" value="ECO:0007669"/>
    <property type="project" value="UniProtKB-SubCell"/>
</dbReference>
<gene>
    <name evidence="2" type="ORF">ADM99_11605</name>
</gene>
<keyword evidence="3" id="KW-1185">Reference proteome</keyword>
<dbReference type="RefSeq" id="WP_062423461.1">
    <property type="nucleotide sequence ID" value="NZ_BBYA01000015.1"/>
</dbReference>
<evidence type="ECO:0000313" key="3">
    <source>
        <dbReference type="Proteomes" id="UP000050430"/>
    </source>
</evidence>
<dbReference type="GO" id="GO:0140359">
    <property type="term" value="F:ABC-type transporter activity"/>
    <property type="evidence" value="ECO:0007669"/>
    <property type="project" value="InterPro"/>
</dbReference>
<keyword evidence="1" id="KW-0812">Transmembrane</keyword>
<feature type="transmembrane region" description="Helical" evidence="1">
    <location>
        <begin position="230"/>
        <end position="249"/>
    </location>
</feature>
<protein>
    <recommendedName>
        <fullName evidence="4">ABC-2 type transporter domain-containing protein</fullName>
    </recommendedName>
</protein>